<dbReference type="OrthoDB" id="2662123at2"/>
<keyword evidence="2" id="KW-1133">Transmembrane helix</keyword>
<dbReference type="RefSeq" id="WP_077719969.1">
    <property type="nucleotide sequence ID" value="NZ_CP019699.1"/>
</dbReference>
<dbReference type="Proteomes" id="UP000188603">
    <property type="component" value="Chromosome"/>
</dbReference>
<dbReference type="STRING" id="1471761.B0W44_10330"/>
<keyword evidence="1" id="KW-0175">Coiled coil</keyword>
<reference evidence="3 4" key="1">
    <citation type="journal article" date="2015" name="Int. J. Syst. Evol. Microbiol.">
        <title>Novibacillus thermophilus gen. nov., sp. nov., a Gram-staining-negative and moderately thermophilic member of the family Thermoactinomycetaceae.</title>
        <authorList>
            <person name="Yang G."/>
            <person name="Chen J."/>
            <person name="Zhou S."/>
        </authorList>
    </citation>
    <scope>NUCLEOTIDE SEQUENCE [LARGE SCALE GENOMIC DNA]</scope>
    <source>
        <strain evidence="3 4">SG-1</strain>
    </source>
</reference>
<dbReference type="InterPro" id="IPR024419">
    <property type="entry name" value="YvrJ"/>
</dbReference>
<dbReference type="EMBL" id="CP019699">
    <property type="protein sequence ID" value="AQS56106.1"/>
    <property type="molecule type" value="Genomic_DNA"/>
</dbReference>
<evidence type="ECO:0008006" key="5">
    <source>
        <dbReference type="Google" id="ProtNLM"/>
    </source>
</evidence>
<evidence type="ECO:0000256" key="2">
    <source>
        <dbReference type="SAM" id="Phobius"/>
    </source>
</evidence>
<organism evidence="3 4">
    <name type="scientific">Novibacillus thermophilus</name>
    <dbReference type="NCBI Taxonomy" id="1471761"/>
    <lineage>
        <taxon>Bacteria</taxon>
        <taxon>Bacillati</taxon>
        <taxon>Bacillota</taxon>
        <taxon>Bacilli</taxon>
        <taxon>Bacillales</taxon>
        <taxon>Thermoactinomycetaceae</taxon>
        <taxon>Novibacillus</taxon>
    </lineage>
</organism>
<keyword evidence="2" id="KW-0812">Transmembrane</keyword>
<evidence type="ECO:0000313" key="3">
    <source>
        <dbReference type="EMBL" id="AQS56106.1"/>
    </source>
</evidence>
<proteinExistence type="predicted"/>
<dbReference type="Pfam" id="PF12841">
    <property type="entry name" value="YvrJ"/>
    <property type="match status" value="1"/>
</dbReference>
<feature type="transmembrane region" description="Helical" evidence="2">
    <location>
        <begin position="12"/>
        <end position="31"/>
    </location>
</feature>
<accession>A0A1U9K7X7</accession>
<protein>
    <recommendedName>
        <fullName evidence="5">YvrJ family protein</fullName>
    </recommendedName>
</protein>
<gene>
    <name evidence="3" type="ORF">B0W44_10330</name>
</gene>
<evidence type="ECO:0000256" key="1">
    <source>
        <dbReference type="SAM" id="Coils"/>
    </source>
</evidence>
<keyword evidence="2" id="KW-0472">Membrane</keyword>
<feature type="coiled-coil region" evidence="1">
    <location>
        <begin position="28"/>
        <end position="55"/>
    </location>
</feature>
<evidence type="ECO:0000313" key="4">
    <source>
        <dbReference type="Proteomes" id="UP000188603"/>
    </source>
</evidence>
<sequence>MRDVPDFLNIMQTLGNVGFPILIALFLLFRFEVRIEHMEKRIQELSEVIKELRRDYRE</sequence>
<dbReference type="AlphaFoldDB" id="A0A1U9K7X7"/>
<dbReference type="KEGG" id="ntr:B0W44_10330"/>
<keyword evidence="4" id="KW-1185">Reference proteome</keyword>
<name>A0A1U9K7X7_9BACL</name>